<dbReference type="Proteomes" id="UP000218288">
    <property type="component" value="Plasmid pMPPM03"/>
</dbReference>
<sequence length="84" mass="8951">MAVITITIELRTGTRHLAVNSERSAAGYAEAVIESIPREALPVPLTVSCADPGVRNRLTSYLLDLQTECLRMPSANRNASGALG</sequence>
<proteinExistence type="predicted"/>
<accession>A0A160PLR3</accession>
<reference evidence="1 2" key="1">
    <citation type="journal article" date="2016" name="Genome Announc.">
        <title>Complete Genome Sequence of Methylobacterium populi P-1M, Isolated from Pink-Pigmented Household Biofilm.</title>
        <authorList>
            <person name="Morohoshi T."/>
            <person name="Ikeda T."/>
        </authorList>
    </citation>
    <scope>NUCLEOTIDE SEQUENCE [LARGE SCALE GENOMIC DNA]</scope>
    <source>
        <strain evidence="1 2">P-1M</strain>
        <plasmid evidence="2">Plasmid pmppm03 dna</plasmid>
    </source>
</reference>
<evidence type="ECO:0000313" key="2">
    <source>
        <dbReference type="Proteomes" id="UP000218288"/>
    </source>
</evidence>
<geneLocation type="plasmid" evidence="2">
    <name>pmppm03 dna</name>
</geneLocation>
<evidence type="ECO:0000313" key="1">
    <source>
        <dbReference type="EMBL" id="BAU94134.1"/>
    </source>
</evidence>
<protein>
    <submittedName>
        <fullName evidence="1">Uncharacterized protein</fullName>
    </submittedName>
</protein>
<dbReference type="OrthoDB" id="7998240at2"/>
<dbReference type="EMBL" id="AP014812">
    <property type="protein sequence ID" value="BAU94134.1"/>
    <property type="molecule type" value="Genomic_DNA"/>
</dbReference>
<gene>
    <name evidence="1" type="ORF">MPPM_5529</name>
</gene>
<dbReference type="AlphaFoldDB" id="A0A160PLR3"/>
<name>A0A160PLR3_9HYPH</name>
<organism evidence="1 2">
    <name type="scientific">Methylorubrum populi</name>
    <dbReference type="NCBI Taxonomy" id="223967"/>
    <lineage>
        <taxon>Bacteria</taxon>
        <taxon>Pseudomonadati</taxon>
        <taxon>Pseudomonadota</taxon>
        <taxon>Alphaproteobacteria</taxon>
        <taxon>Hyphomicrobiales</taxon>
        <taxon>Methylobacteriaceae</taxon>
        <taxon>Methylorubrum</taxon>
    </lineage>
</organism>
<keyword evidence="1" id="KW-0614">Plasmid</keyword>